<feature type="transmembrane region" description="Helical" evidence="1">
    <location>
        <begin position="55"/>
        <end position="76"/>
    </location>
</feature>
<keyword evidence="1" id="KW-0812">Transmembrane</keyword>
<evidence type="ECO:0000313" key="2">
    <source>
        <dbReference type="EMBL" id="PKK88451.1"/>
    </source>
</evidence>
<keyword evidence="1" id="KW-1133">Transmembrane helix</keyword>
<reference evidence="2 3" key="1">
    <citation type="journal article" date="2017" name="ISME J.">
        <title>Potential for microbial H2 and metal transformations associated with novel bacteria and archaea in deep terrestrial subsurface sediments.</title>
        <authorList>
            <person name="Hernsdorf A.W."/>
            <person name="Amano Y."/>
            <person name="Miyakawa K."/>
            <person name="Ise K."/>
            <person name="Suzuki Y."/>
            <person name="Anantharaman K."/>
            <person name="Probst A."/>
            <person name="Burstein D."/>
            <person name="Thomas B.C."/>
            <person name="Banfield J.F."/>
        </authorList>
    </citation>
    <scope>NUCLEOTIDE SEQUENCE [LARGE SCALE GENOMIC DNA]</scope>
    <source>
        <strain evidence="2">HGW-Wallbacteria-1</strain>
    </source>
</reference>
<evidence type="ECO:0000256" key="1">
    <source>
        <dbReference type="SAM" id="Phobius"/>
    </source>
</evidence>
<evidence type="ECO:0000313" key="3">
    <source>
        <dbReference type="Proteomes" id="UP000233256"/>
    </source>
</evidence>
<sequence>MEKELIGRILMVVGSIVSFKISWWAPMVAAPLIFKVYILMFCFTDRIYDRNLKMFLDLLTHASYFGYLIMCVVLFSQNMGKWYFGFLSWLIVAQFLGFLWPRRWFYEMVENRL</sequence>
<gene>
    <name evidence="2" type="ORF">CVV64_18810</name>
</gene>
<proteinExistence type="predicted"/>
<name>A0A2N1PJC9_9BACT</name>
<protein>
    <submittedName>
        <fullName evidence="2">Uncharacterized protein</fullName>
    </submittedName>
</protein>
<feature type="transmembrane region" description="Helical" evidence="1">
    <location>
        <begin position="21"/>
        <end position="43"/>
    </location>
</feature>
<comment type="caution">
    <text evidence="2">The sequence shown here is derived from an EMBL/GenBank/DDBJ whole genome shotgun (WGS) entry which is preliminary data.</text>
</comment>
<dbReference type="AlphaFoldDB" id="A0A2N1PJC9"/>
<feature type="transmembrane region" description="Helical" evidence="1">
    <location>
        <begin position="82"/>
        <end position="100"/>
    </location>
</feature>
<accession>A0A2N1PJC9</accession>
<keyword evidence="1" id="KW-0472">Membrane</keyword>
<organism evidence="2 3">
    <name type="scientific">Candidatus Wallbacteria bacterium HGW-Wallbacteria-1</name>
    <dbReference type="NCBI Taxonomy" id="2013854"/>
    <lineage>
        <taxon>Bacteria</taxon>
        <taxon>Candidatus Walliibacteriota</taxon>
    </lineage>
</organism>
<dbReference type="EMBL" id="PGXC01000046">
    <property type="protein sequence ID" value="PKK88451.1"/>
    <property type="molecule type" value="Genomic_DNA"/>
</dbReference>
<dbReference type="Proteomes" id="UP000233256">
    <property type="component" value="Unassembled WGS sequence"/>
</dbReference>